<dbReference type="Proteomes" id="UP000019102">
    <property type="component" value="Unassembled WGS sequence"/>
</dbReference>
<name>W4VQ24_9BACI</name>
<feature type="transmembrane region" description="Helical" evidence="1">
    <location>
        <begin position="85"/>
        <end position="108"/>
    </location>
</feature>
<dbReference type="STRING" id="1298598.JCM21714_4506"/>
<keyword evidence="1" id="KW-0812">Transmembrane</keyword>
<sequence>MRYAFSKLFWGFLIVLLELHLFVLDVLPDPVGYYLIYLGVNHLVREFPIGVKAKNLAIGLIVLSIPTVFIQQNSVFSQAFLLSEWSIYVTVLSLLKLILVFYIFQLMIEISNRYGNLILMNKTKNILRKYLIIMLLIHITQPVTMNLSMDEQITYSIISALIGLIMEIVLLGLFRRFMKIWGGDESDHAYK</sequence>
<evidence type="ECO:0000313" key="2">
    <source>
        <dbReference type="EMBL" id="GAE95286.1"/>
    </source>
</evidence>
<feature type="transmembrane region" description="Helical" evidence="1">
    <location>
        <begin position="129"/>
        <end position="147"/>
    </location>
</feature>
<keyword evidence="1" id="KW-0472">Membrane</keyword>
<dbReference type="AlphaFoldDB" id="W4VQ24"/>
<accession>W4VQ24</accession>
<keyword evidence="3" id="KW-1185">Reference proteome</keyword>
<feature type="transmembrane region" description="Helical" evidence="1">
    <location>
        <begin position="153"/>
        <end position="174"/>
    </location>
</feature>
<keyword evidence="1" id="KW-1133">Transmembrane helix</keyword>
<dbReference type="eggNOG" id="ENOG5032U9B">
    <property type="taxonomic scope" value="Bacteria"/>
</dbReference>
<reference evidence="2 3" key="1">
    <citation type="journal article" date="2014" name="Genome Announc.">
        <title>Draft Genome Sequence of the Boron-Tolerant and Moderately Halotolerant Bacterium Gracilibacillus boraciitolerans JCM 21714T.</title>
        <authorList>
            <person name="Ahmed I."/>
            <person name="Oshima K."/>
            <person name="Suda W."/>
            <person name="Kitamura K."/>
            <person name="Iida T."/>
            <person name="Ohmori Y."/>
            <person name="Fujiwara T."/>
            <person name="Hattori M."/>
            <person name="Ohkuma M."/>
        </authorList>
    </citation>
    <scope>NUCLEOTIDE SEQUENCE [LARGE SCALE GENOMIC DNA]</scope>
    <source>
        <strain evidence="2 3">JCM 21714</strain>
    </source>
</reference>
<dbReference type="RefSeq" id="WP_052000859.1">
    <property type="nucleotide sequence ID" value="NZ_BAVS01000047.1"/>
</dbReference>
<comment type="caution">
    <text evidence="2">The sequence shown here is derived from an EMBL/GenBank/DDBJ whole genome shotgun (WGS) entry which is preliminary data.</text>
</comment>
<dbReference type="EMBL" id="BAVS01000047">
    <property type="protein sequence ID" value="GAE95286.1"/>
    <property type="molecule type" value="Genomic_DNA"/>
</dbReference>
<organism evidence="2 3">
    <name type="scientific">Gracilibacillus boraciitolerans JCM 21714</name>
    <dbReference type="NCBI Taxonomy" id="1298598"/>
    <lineage>
        <taxon>Bacteria</taxon>
        <taxon>Bacillati</taxon>
        <taxon>Bacillota</taxon>
        <taxon>Bacilli</taxon>
        <taxon>Bacillales</taxon>
        <taxon>Bacillaceae</taxon>
        <taxon>Gracilibacillus</taxon>
    </lineage>
</organism>
<gene>
    <name evidence="2" type="ORF">JCM21714_4506</name>
</gene>
<evidence type="ECO:0000313" key="3">
    <source>
        <dbReference type="Proteomes" id="UP000019102"/>
    </source>
</evidence>
<proteinExistence type="predicted"/>
<dbReference type="OrthoDB" id="2596219at2"/>
<evidence type="ECO:0000256" key="1">
    <source>
        <dbReference type="SAM" id="Phobius"/>
    </source>
</evidence>
<protein>
    <submittedName>
        <fullName evidence="2">Uncharacterized protein</fullName>
    </submittedName>
</protein>